<dbReference type="SUPFAM" id="SSF51120">
    <property type="entry name" value="beta-Roll"/>
    <property type="match status" value="1"/>
</dbReference>
<name>A0A2T9KE08_9CAUL</name>
<organism evidence="1 2">
    <name type="scientific">Caulobacter endophyticus</name>
    <dbReference type="NCBI Taxonomy" id="2172652"/>
    <lineage>
        <taxon>Bacteria</taxon>
        <taxon>Pseudomonadati</taxon>
        <taxon>Pseudomonadota</taxon>
        <taxon>Alphaproteobacteria</taxon>
        <taxon>Caulobacterales</taxon>
        <taxon>Caulobacteraceae</taxon>
        <taxon>Caulobacter</taxon>
    </lineage>
</organism>
<dbReference type="AlphaFoldDB" id="A0A2T9KE08"/>
<evidence type="ECO:0000313" key="2">
    <source>
        <dbReference type="Proteomes" id="UP000245073"/>
    </source>
</evidence>
<sequence>MFAGGWGSDTVVDFEAGVDRFDLQSVGVTFEQLQIIAQGTSTIVHVPDHGEIVVLNATPSLLKAEDFLF</sequence>
<comment type="caution">
    <text evidence="1">The sequence shown here is derived from an EMBL/GenBank/DDBJ whole genome shotgun (WGS) entry which is preliminary data.</text>
</comment>
<accession>A0A2T9KE08</accession>
<dbReference type="InterPro" id="IPR011049">
    <property type="entry name" value="Serralysin-like_metalloprot_C"/>
</dbReference>
<keyword evidence="2" id="KW-1185">Reference proteome</keyword>
<dbReference type="Proteomes" id="UP000245073">
    <property type="component" value="Unassembled WGS sequence"/>
</dbReference>
<dbReference type="EMBL" id="QDKQ01000004">
    <property type="protein sequence ID" value="PVM94186.1"/>
    <property type="molecule type" value="Genomic_DNA"/>
</dbReference>
<proteinExistence type="predicted"/>
<protein>
    <submittedName>
        <fullName evidence="1">Uncharacterized protein</fullName>
    </submittedName>
</protein>
<reference evidence="1 2" key="1">
    <citation type="submission" date="2018-04" db="EMBL/GenBank/DDBJ databases">
        <title>The genome sequence of Caulobacter sp. 744.</title>
        <authorList>
            <person name="Gao J."/>
            <person name="Sun J."/>
        </authorList>
    </citation>
    <scope>NUCLEOTIDE SEQUENCE [LARGE SCALE GENOMIC DNA]</scope>
    <source>
        <strain evidence="1 2">774</strain>
    </source>
</reference>
<gene>
    <name evidence="1" type="ORF">DDF67_00225</name>
</gene>
<evidence type="ECO:0000313" key="1">
    <source>
        <dbReference type="EMBL" id="PVM94186.1"/>
    </source>
</evidence>